<dbReference type="GeneID" id="45119000"/>
<reference evidence="3 5" key="2">
    <citation type="submission" date="2017-11" db="EMBL/GenBank/DDBJ databases">
        <title>Molecular characterization of Burkholderia pseudomallei and closely related isolates from Vietnam.</title>
        <authorList>
            <person name="Ustinov D.V."/>
            <person name="Antonov A.S."/>
            <person name="Avdusheva E.F."/>
            <person name="Shpak I.M."/>
            <person name="Zakharova I.B."/>
            <person name="Thi L.A."/>
            <person name="Teteryatnikova N."/>
            <person name="Lopasteyskaya Y.A."/>
            <person name="Kuzyutina J.A."/>
            <person name="Ngo T.N."/>
            <person name="Victorov D.V."/>
        </authorList>
    </citation>
    <scope>NUCLEOTIDE SEQUENCE [LARGE SCALE GENOMIC DNA]</scope>
    <source>
        <strain evidence="3 5">V1512</strain>
    </source>
</reference>
<dbReference type="KEGG" id="but:X994_6279"/>
<sequence>MLPSIHHPRYVVLRTHLRALRRAAGLTQTQLAERLSIDQSYLSKIERGERYVDILLYLDWCRHCGVEPNHAVSELIDAGV</sequence>
<dbReference type="OrthoDB" id="9803379at2"/>
<organism evidence="2 4">
    <name type="scientific">Burkholderia pseudomallei</name>
    <name type="common">Pseudomonas pseudomallei</name>
    <dbReference type="NCBI Taxonomy" id="28450"/>
    <lineage>
        <taxon>Bacteria</taxon>
        <taxon>Pseudomonadati</taxon>
        <taxon>Pseudomonadota</taxon>
        <taxon>Betaproteobacteria</taxon>
        <taxon>Burkholderiales</taxon>
        <taxon>Burkholderiaceae</taxon>
        <taxon>Burkholderia</taxon>
        <taxon>pseudomallei group</taxon>
    </lineage>
</organism>
<evidence type="ECO:0000313" key="5">
    <source>
        <dbReference type="Proteomes" id="UP000231878"/>
    </source>
</evidence>
<dbReference type="Proteomes" id="UP000030475">
    <property type="component" value="Unassembled WGS sequence"/>
</dbReference>
<dbReference type="Pfam" id="PF13560">
    <property type="entry name" value="HTH_31"/>
    <property type="match status" value="1"/>
</dbReference>
<name>A0A069B8J8_BURPE</name>
<evidence type="ECO:0000313" key="2">
    <source>
        <dbReference type="EMBL" id="KGX10733.1"/>
    </source>
</evidence>
<dbReference type="RefSeq" id="WP_004523951.1">
    <property type="nucleotide sequence ID" value="NZ_AP028072.1"/>
</dbReference>
<dbReference type="OMA" id="TIHNARY"/>
<gene>
    <name evidence="3" type="ORF">CWD88_16020</name>
    <name evidence="2" type="ORF">Y036_4148</name>
</gene>
<reference evidence="2 4" key="1">
    <citation type="submission" date="2014-08" db="EMBL/GenBank/DDBJ databases">
        <authorList>
            <person name="Bunnell A."/>
            <person name="Chain P.S."/>
            <person name="Chertkov O."/>
            <person name="Currie B.J."/>
            <person name="Daligault H.E."/>
            <person name="Davenport K.W."/>
            <person name="Davis C."/>
            <person name="Gleasner C.D."/>
            <person name="Johnson S.L."/>
            <person name="Kaestli M."/>
            <person name="Koren S."/>
            <person name="Kunde Y.A."/>
            <person name="Mayo M."/>
            <person name="McMurry K.K."/>
            <person name="Price E.P."/>
            <person name="Reitenga K.G."/>
            <person name="Robison R."/>
            <person name="Rosovitz M.J."/>
            <person name="Sarovich D.S."/>
            <person name="Teshima H."/>
        </authorList>
    </citation>
    <scope>NUCLEOTIDE SEQUENCE [LARGE SCALE GENOMIC DNA]</scope>
    <source>
        <strain evidence="2 4">MSHR44</strain>
    </source>
</reference>
<dbReference type="InterPro" id="IPR001387">
    <property type="entry name" value="Cro/C1-type_HTH"/>
</dbReference>
<dbReference type="AlphaFoldDB" id="A0A069B8J8"/>
<dbReference type="EMBL" id="PHRB01000014">
    <property type="protein sequence ID" value="PJO65235.1"/>
    <property type="molecule type" value="Genomic_DNA"/>
</dbReference>
<feature type="domain" description="HTH cro/C1-type" evidence="1">
    <location>
        <begin position="17"/>
        <end position="71"/>
    </location>
</feature>
<evidence type="ECO:0000313" key="3">
    <source>
        <dbReference type="EMBL" id="PJO65235.1"/>
    </source>
</evidence>
<dbReference type="SMR" id="A0A069B8J8"/>
<dbReference type="CDD" id="cd00093">
    <property type="entry name" value="HTH_XRE"/>
    <property type="match status" value="1"/>
</dbReference>
<dbReference type="PROSITE" id="PS50943">
    <property type="entry name" value="HTH_CROC1"/>
    <property type="match status" value="1"/>
</dbReference>
<dbReference type="SMART" id="SM00530">
    <property type="entry name" value="HTH_XRE"/>
    <property type="match status" value="1"/>
</dbReference>
<dbReference type="GO" id="GO:0003677">
    <property type="term" value="F:DNA binding"/>
    <property type="evidence" value="ECO:0007669"/>
    <property type="project" value="InterPro"/>
</dbReference>
<dbReference type="InterPro" id="IPR010982">
    <property type="entry name" value="Lambda_DNA-bd_dom_sf"/>
</dbReference>
<protein>
    <submittedName>
        <fullName evidence="2">Helix-turn-helix family protein</fullName>
    </submittedName>
    <submittedName>
        <fullName evidence="3">XRE family transcriptional regulator</fullName>
    </submittedName>
</protein>
<proteinExistence type="predicted"/>
<dbReference type="SUPFAM" id="SSF47413">
    <property type="entry name" value="lambda repressor-like DNA-binding domains"/>
    <property type="match status" value="1"/>
</dbReference>
<dbReference type="Gene3D" id="1.10.260.40">
    <property type="entry name" value="lambda repressor-like DNA-binding domains"/>
    <property type="match status" value="1"/>
</dbReference>
<dbReference type="Proteomes" id="UP000231878">
    <property type="component" value="Unassembled WGS sequence"/>
</dbReference>
<evidence type="ECO:0000259" key="1">
    <source>
        <dbReference type="PROSITE" id="PS50943"/>
    </source>
</evidence>
<evidence type="ECO:0000313" key="4">
    <source>
        <dbReference type="Proteomes" id="UP000030475"/>
    </source>
</evidence>
<accession>A0A069B8J8</accession>
<comment type="caution">
    <text evidence="2">The sequence shown here is derived from an EMBL/GenBank/DDBJ whole genome shotgun (WGS) entry which is preliminary data.</text>
</comment>
<dbReference type="EMBL" id="JQIM01000009">
    <property type="protein sequence ID" value="KGX10733.1"/>
    <property type="molecule type" value="Genomic_DNA"/>
</dbReference>